<accession>A0A5E7VIP2</accession>
<keyword evidence="1" id="KW-1133">Transmembrane helix</keyword>
<proteinExistence type="predicted"/>
<gene>
    <name evidence="2" type="ORF">PS938_05234</name>
</gene>
<evidence type="ECO:0000313" key="2">
    <source>
        <dbReference type="EMBL" id="VVQ22495.1"/>
    </source>
</evidence>
<organism evidence="2 3">
    <name type="scientific">Pseudomonas fluorescens</name>
    <dbReference type="NCBI Taxonomy" id="294"/>
    <lineage>
        <taxon>Bacteria</taxon>
        <taxon>Pseudomonadati</taxon>
        <taxon>Pseudomonadota</taxon>
        <taxon>Gammaproteobacteria</taxon>
        <taxon>Pseudomonadales</taxon>
        <taxon>Pseudomonadaceae</taxon>
        <taxon>Pseudomonas</taxon>
    </lineage>
</organism>
<protein>
    <submittedName>
        <fullName evidence="2">Uncharacterized protein</fullName>
    </submittedName>
</protein>
<dbReference type="AlphaFoldDB" id="A0A5E7VIP2"/>
<evidence type="ECO:0000256" key="1">
    <source>
        <dbReference type="SAM" id="Phobius"/>
    </source>
</evidence>
<sequence length="52" mass="5678">MLAYGYRVASNAVYGSSNIEKFTLGGGFLFFFMHVAMMSGCHYLSDLDDGSV</sequence>
<keyword evidence="1" id="KW-0472">Membrane</keyword>
<evidence type="ECO:0000313" key="3">
    <source>
        <dbReference type="Proteomes" id="UP000327191"/>
    </source>
</evidence>
<dbReference type="Proteomes" id="UP000327191">
    <property type="component" value="Unassembled WGS sequence"/>
</dbReference>
<name>A0A5E7VIP2_PSEFL</name>
<keyword evidence="1" id="KW-0812">Transmembrane</keyword>
<dbReference type="EMBL" id="CABVJE010000028">
    <property type="protein sequence ID" value="VVQ22495.1"/>
    <property type="molecule type" value="Genomic_DNA"/>
</dbReference>
<feature type="transmembrane region" description="Helical" evidence="1">
    <location>
        <begin position="22"/>
        <end position="45"/>
    </location>
</feature>
<reference evidence="2 3" key="1">
    <citation type="submission" date="2019-09" db="EMBL/GenBank/DDBJ databases">
        <authorList>
            <person name="Chandra G."/>
            <person name="Truman W A."/>
        </authorList>
    </citation>
    <scope>NUCLEOTIDE SEQUENCE [LARGE SCALE GENOMIC DNA]</scope>
    <source>
        <strain evidence="2">PS938</strain>
    </source>
</reference>